<keyword evidence="3" id="KW-1185">Reference proteome</keyword>
<gene>
    <name evidence="2" type="ORF">FQN60_005598</name>
</gene>
<proteinExistence type="predicted"/>
<reference evidence="2 3" key="1">
    <citation type="submission" date="2019-08" db="EMBL/GenBank/DDBJ databases">
        <title>A chromosome-level genome assembly, high-density linkage maps, and genome scans reveal the genomic architecture of hybrid incompatibilities underlying speciation via character displacement in darters (Percidae: Etheostominae).</title>
        <authorList>
            <person name="Moran R.L."/>
            <person name="Catchen J.M."/>
            <person name="Fuller R.C."/>
        </authorList>
    </citation>
    <scope>NUCLEOTIDE SEQUENCE [LARGE SCALE GENOMIC DNA]</scope>
    <source>
        <strain evidence="2">EspeVRDwgs_2016</strain>
        <tissue evidence="2">Muscle</tissue>
    </source>
</reference>
<feature type="compositionally biased region" description="Basic and acidic residues" evidence="1">
    <location>
        <begin position="39"/>
        <end position="48"/>
    </location>
</feature>
<accession>A0A5J5CGD9</accession>
<comment type="caution">
    <text evidence="2">The sequence shown here is derived from an EMBL/GenBank/DDBJ whole genome shotgun (WGS) entry which is preliminary data.</text>
</comment>
<feature type="region of interest" description="Disordered" evidence="1">
    <location>
        <begin position="39"/>
        <end position="59"/>
    </location>
</feature>
<dbReference type="AlphaFoldDB" id="A0A5J5CGD9"/>
<evidence type="ECO:0000313" key="2">
    <source>
        <dbReference type="EMBL" id="KAA8580063.1"/>
    </source>
</evidence>
<protein>
    <submittedName>
        <fullName evidence="2">Uncharacterized protein</fullName>
    </submittedName>
</protein>
<organism evidence="2 3">
    <name type="scientific">Etheostoma spectabile</name>
    <name type="common">orangethroat darter</name>
    <dbReference type="NCBI Taxonomy" id="54343"/>
    <lineage>
        <taxon>Eukaryota</taxon>
        <taxon>Metazoa</taxon>
        <taxon>Chordata</taxon>
        <taxon>Craniata</taxon>
        <taxon>Vertebrata</taxon>
        <taxon>Euteleostomi</taxon>
        <taxon>Actinopterygii</taxon>
        <taxon>Neopterygii</taxon>
        <taxon>Teleostei</taxon>
        <taxon>Neoteleostei</taxon>
        <taxon>Acanthomorphata</taxon>
        <taxon>Eupercaria</taxon>
        <taxon>Perciformes</taxon>
        <taxon>Percoidei</taxon>
        <taxon>Percidae</taxon>
        <taxon>Etheostomatinae</taxon>
        <taxon>Etheostoma</taxon>
    </lineage>
</organism>
<evidence type="ECO:0000313" key="3">
    <source>
        <dbReference type="Proteomes" id="UP000327493"/>
    </source>
</evidence>
<dbReference type="EMBL" id="VOFY01000023">
    <property type="protein sequence ID" value="KAA8580063.1"/>
    <property type="molecule type" value="Genomic_DNA"/>
</dbReference>
<sequence>MNLLTPKLDLRDGDICDVRRGTEGKGGRKVEKKIEKKSCCEQRGGEKRKGWRRRRKEDGGSAFAVRNADPFPRWPLWTISLPTASPKNHNVPRLSLFPTLRFAGLATRTHYNQQDYDAGPGSCLERSIHPGRGLFGMAHSLRMGVISSALPGLSGGRARHRCKEPTGGRRGWWNRERGFRAGEGRGD</sequence>
<name>A0A5J5CGD9_9PERO</name>
<evidence type="ECO:0000256" key="1">
    <source>
        <dbReference type="SAM" id="MobiDB-lite"/>
    </source>
</evidence>
<dbReference type="Proteomes" id="UP000327493">
    <property type="component" value="Chromosome 23"/>
</dbReference>